<dbReference type="Proteomes" id="UP000030649">
    <property type="component" value="Unassembled WGS sequence"/>
</dbReference>
<evidence type="ECO:0000256" key="1">
    <source>
        <dbReference type="SAM" id="MobiDB-lite"/>
    </source>
</evidence>
<organism evidence="2 3">
    <name type="scientific">Haloquadratum walsbyi J07HQW1</name>
    <dbReference type="NCBI Taxonomy" id="1238424"/>
    <lineage>
        <taxon>Archaea</taxon>
        <taxon>Methanobacteriati</taxon>
        <taxon>Methanobacteriota</taxon>
        <taxon>Stenosarchaea group</taxon>
        <taxon>Halobacteria</taxon>
        <taxon>Halobacteriales</taxon>
        <taxon>Haloferacaceae</taxon>
        <taxon>Haloquadratum</taxon>
    </lineage>
</organism>
<dbReference type="EMBL" id="KE356560">
    <property type="protein sequence ID" value="ERG91708.1"/>
    <property type="molecule type" value="Genomic_DNA"/>
</dbReference>
<accession>U1N5J6</accession>
<feature type="region of interest" description="Disordered" evidence="1">
    <location>
        <begin position="32"/>
        <end position="63"/>
    </location>
</feature>
<name>U1N5J6_9EURY</name>
<gene>
    <name evidence="2" type="ORF">J07HQW1_01742</name>
</gene>
<proteinExistence type="predicted"/>
<sequence>MMIQRRYCNPLSVVGTIRSEIRELSLRLDTVPRGHSGQSDNYCYDQSGKSVNSADQEYHVLGR</sequence>
<dbReference type="HOGENOM" id="CLU_2875017_0_0_2"/>
<dbReference type="AlphaFoldDB" id="U1N5J6"/>
<evidence type="ECO:0000313" key="2">
    <source>
        <dbReference type="EMBL" id="ERG91708.1"/>
    </source>
</evidence>
<reference evidence="2 3" key="1">
    <citation type="journal article" date="2013" name="PLoS ONE">
        <title>Assembly-driven community genomics of a hypersaline microbial ecosystem.</title>
        <authorList>
            <person name="Podell S."/>
            <person name="Ugalde J.A."/>
            <person name="Narasingarao P."/>
            <person name="Banfield J.F."/>
            <person name="Heidelberg K.B."/>
            <person name="Allen E.E."/>
        </authorList>
    </citation>
    <scope>NUCLEOTIDE SEQUENCE [LARGE SCALE GENOMIC DNA]</scope>
    <source>
        <strain evidence="3">J07HQW1</strain>
    </source>
</reference>
<dbReference type="STRING" id="1238424.J07HQW1_01742"/>
<protein>
    <submittedName>
        <fullName evidence="2">Uncharacterized protein</fullName>
    </submittedName>
</protein>
<evidence type="ECO:0000313" key="3">
    <source>
        <dbReference type="Proteomes" id="UP000030649"/>
    </source>
</evidence>